<dbReference type="InterPro" id="IPR013154">
    <property type="entry name" value="ADH-like_N"/>
</dbReference>
<dbReference type="SUPFAM" id="SSF52540">
    <property type="entry name" value="P-loop containing nucleoside triphosphate hydrolases"/>
    <property type="match status" value="2"/>
</dbReference>
<dbReference type="GO" id="GO:0005524">
    <property type="term" value="F:ATP binding"/>
    <property type="evidence" value="ECO:0007669"/>
    <property type="project" value="UniProtKB-KW"/>
</dbReference>
<dbReference type="InterPro" id="IPR027417">
    <property type="entry name" value="P-loop_NTPase"/>
</dbReference>
<organism evidence="10 11">
    <name type="scientific">Fusarium oxysporum f. sp. conglutinans</name>
    <dbReference type="NCBI Taxonomy" id="100902"/>
    <lineage>
        <taxon>Eukaryota</taxon>
        <taxon>Fungi</taxon>
        <taxon>Dikarya</taxon>
        <taxon>Ascomycota</taxon>
        <taxon>Pezizomycotina</taxon>
        <taxon>Sordariomycetes</taxon>
        <taxon>Hypocreomycetidae</taxon>
        <taxon>Hypocreales</taxon>
        <taxon>Nectriaceae</taxon>
        <taxon>Fusarium</taxon>
        <taxon>Fusarium oxysporum species complex</taxon>
    </lineage>
</organism>
<gene>
    <name evidence="10" type="ORF">HZS61_011770</name>
</gene>
<evidence type="ECO:0000256" key="6">
    <source>
        <dbReference type="RuleBase" id="RU361277"/>
    </source>
</evidence>
<dbReference type="Gene3D" id="3.40.50.300">
    <property type="entry name" value="P-loop containing nucleotide triphosphate hydrolases"/>
    <property type="match status" value="1"/>
</dbReference>
<dbReference type="InterPro" id="IPR046700">
    <property type="entry name" value="DUF6570"/>
</dbReference>
<evidence type="ECO:0000259" key="9">
    <source>
        <dbReference type="SMART" id="SM00829"/>
    </source>
</evidence>
<dbReference type="InterPro" id="IPR013149">
    <property type="entry name" value="ADH-like_C"/>
</dbReference>
<accession>A0A8H6GTW3</accession>
<evidence type="ECO:0000256" key="7">
    <source>
        <dbReference type="RuleBase" id="RU363044"/>
    </source>
</evidence>
<evidence type="ECO:0000313" key="11">
    <source>
        <dbReference type="Proteomes" id="UP000593570"/>
    </source>
</evidence>
<feature type="transmembrane region" description="Helical" evidence="8">
    <location>
        <begin position="1715"/>
        <end position="1737"/>
    </location>
</feature>
<dbReference type="Pfam" id="PF14214">
    <property type="entry name" value="Helitron_like_N"/>
    <property type="match status" value="1"/>
</dbReference>
<dbReference type="Pfam" id="PF00107">
    <property type="entry name" value="ADH_zinc_N"/>
    <property type="match status" value="1"/>
</dbReference>
<dbReference type="EMBL" id="JACDXP010000005">
    <property type="protein sequence ID" value="KAF6523271.1"/>
    <property type="molecule type" value="Genomic_DNA"/>
</dbReference>
<dbReference type="Proteomes" id="UP000593570">
    <property type="component" value="Unassembled WGS sequence"/>
</dbReference>
<evidence type="ECO:0000313" key="10">
    <source>
        <dbReference type="EMBL" id="KAF6523271.1"/>
    </source>
</evidence>
<dbReference type="GO" id="GO:0006281">
    <property type="term" value="P:DNA repair"/>
    <property type="evidence" value="ECO:0007669"/>
    <property type="project" value="UniProtKB-KW"/>
</dbReference>
<dbReference type="InterPro" id="IPR020843">
    <property type="entry name" value="ER"/>
</dbReference>
<keyword evidence="7" id="KW-0547">Nucleotide-binding</keyword>
<keyword evidence="5" id="KW-0560">Oxidoreductase</keyword>
<dbReference type="Pfam" id="PF05970">
    <property type="entry name" value="PIF1"/>
    <property type="match status" value="1"/>
</dbReference>
<dbReference type="InterPro" id="IPR011032">
    <property type="entry name" value="GroES-like_sf"/>
</dbReference>
<dbReference type="GO" id="GO:0016787">
    <property type="term" value="F:hydrolase activity"/>
    <property type="evidence" value="ECO:0007669"/>
    <property type="project" value="UniProtKB-KW"/>
</dbReference>
<keyword evidence="7" id="KW-0378">Hydrolase</keyword>
<name>A0A8H6GTW3_FUSOX</name>
<dbReference type="GO" id="GO:0000723">
    <property type="term" value="P:telomere maintenance"/>
    <property type="evidence" value="ECO:0007669"/>
    <property type="project" value="InterPro"/>
</dbReference>
<keyword evidence="7" id="KW-0347">Helicase</keyword>
<dbReference type="GO" id="GO:0008270">
    <property type="term" value="F:zinc ion binding"/>
    <property type="evidence" value="ECO:0007669"/>
    <property type="project" value="InterPro"/>
</dbReference>
<dbReference type="GO" id="GO:0006310">
    <property type="term" value="P:DNA recombination"/>
    <property type="evidence" value="ECO:0007669"/>
    <property type="project" value="UniProtKB-KW"/>
</dbReference>
<dbReference type="EC" id="5.6.2.3" evidence="7"/>
<dbReference type="PANTHER" id="PTHR42940:SF5">
    <property type="entry name" value="ALCOHOL DEHYDROGENASE 2"/>
    <property type="match status" value="1"/>
</dbReference>
<keyword evidence="7" id="KW-0067">ATP-binding</keyword>
<keyword evidence="4 6" id="KW-0862">Zinc</keyword>
<comment type="cofactor">
    <cofactor evidence="1 6">
        <name>Zn(2+)</name>
        <dbReference type="ChEBI" id="CHEBI:29105"/>
    </cofactor>
</comment>
<dbReference type="Pfam" id="PF20209">
    <property type="entry name" value="DUF6570"/>
    <property type="match status" value="1"/>
</dbReference>
<dbReference type="GO" id="GO:0043139">
    <property type="term" value="F:5'-3' DNA helicase activity"/>
    <property type="evidence" value="ECO:0007669"/>
    <property type="project" value="UniProtKB-EC"/>
</dbReference>
<dbReference type="SMART" id="SM00829">
    <property type="entry name" value="PKS_ER"/>
    <property type="match status" value="1"/>
</dbReference>
<comment type="similarity">
    <text evidence="2 6">Belongs to the zinc-containing alcohol dehydrogenase family.</text>
</comment>
<dbReference type="Pfam" id="PF08240">
    <property type="entry name" value="ADH_N"/>
    <property type="match status" value="1"/>
</dbReference>
<comment type="cofactor">
    <cofactor evidence="7">
        <name>Mg(2+)</name>
        <dbReference type="ChEBI" id="CHEBI:18420"/>
    </cofactor>
</comment>
<dbReference type="CDD" id="cd08297">
    <property type="entry name" value="CAD3"/>
    <property type="match status" value="1"/>
</dbReference>
<feature type="domain" description="Enoyl reductase (ER)" evidence="9">
    <location>
        <begin position="20"/>
        <end position="300"/>
    </location>
</feature>
<dbReference type="GO" id="GO:0004022">
    <property type="term" value="F:alcohol dehydrogenase (NAD+) activity"/>
    <property type="evidence" value="ECO:0007669"/>
    <property type="project" value="TreeGrafter"/>
</dbReference>
<evidence type="ECO:0000256" key="4">
    <source>
        <dbReference type="ARBA" id="ARBA00022833"/>
    </source>
</evidence>
<evidence type="ECO:0000256" key="1">
    <source>
        <dbReference type="ARBA" id="ARBA00001947"/>
    </source>
</evidence>
<keyword evidence="8" id="KW-0472">Membrane</keyword>
<evidence type="ECO:0000256" key="8">
    <source>
        <dbReference type="SAM" id="Phobius"/>
    </source>
</evidence>
<dbReference type="PROSITE" id="PS00059">
    <property type="entry name" value="ADH_ZINC"/>
    <property type="match status" value="1"/>
</dbReference>
<comment type="similarity">
    <text evidence="7">Belongs to the helicase family.</text>
</comment>
<dbReference type="GO" id="GO:0005737">
    <property type="term" value="C:cytoplasm"/>
    <property type="evidence" value="ECO:0007669"/>
    <property type="project" value="TreeGrafter"/>
</dbReference>
<dbReference type="Gene3D" id="3.40.50.720">
    <property type="entry name" value="NAD(P)-binding Rossmann-like Domain"/>
    <property type="match status" value="1"/>
</dbReference>
<evidence type="ECO:0000256" key="5">
    <source>
        <dbReference type="ARBA" id="ARBA00023002"/>
    </source>
</evidence>
<evidence type="ECO:0000256" key="3">
    <source>
        <dbReference type="ARBA" id="ARBA00022723"/>
    </source>
</evidence>
<dbReference type="PANTHER" id="PTHR42940">
    <property type="entry name" value="ALCOHOL DEHYDROGENASE 1-RELATED"/>
    <property type="match status" value="1"/>
</dbReference>
<keyword evidence="8" id="KW-0812">Transmembrane</keyword>
<comment type="caution">
    <text evidence="10">The sequence shown here is derived from an EMBL/GenBank/DDBJ whole genome shotgun (WGS) entry which is preliminary data.</text>
</comment>
<keyword evidence="7" id="KW-0227">DNA damage</keyword>
<proteinExistence type="inferred from homology"/>
<comment type="catalytic activity">
    <reaction evidence="7">
        <text>ATP + H2O = ADP + phosphate + H(+)</text>
        <dbReference type="Rhea" id="RHEA:13065"/>
        <dbReference type="ChEBI" id="CHEBI:15377"/>
        <dbReference type="ChEBI" id="CHEBI:15378"/>
        <dbReference type="ChEBI" id="CHEBI:30616"/>
        <dbReference type="ChEBI" id="CHEBI:43474"/>
        <dbReference type="ChEBI" id="CHEBI:456216"/>
        <dbReference type="EC" id="5.6.2.3"/>
    </reaction>
</comment>
<dbReference type="InterPro" id="IPR025476">
    <property type="entry name" value="Helitron_helicase-like"/>
</dbReference>
<dbReference type="InterPro" id="IPR036291">
    <property type="entry name" value="NAD(P)-bd_dom_sf"/>
</dbReference>
<reference evidence="10 11" key="1">
    <citation type="journal article" date="2020" name="bioRxiv">
        <title>A chromosome-scale genome assembly for the Fusarium oxysporum strain Fo5176 to establish a model Arabidopsis-fungal pathosystem.</title>
        <authorList>
            <person name="Fokkens L."/>
            <person name="Guo L."/>
            <person name="Dora S."/>
            <person name="Wang B."/>
            <person name="Ye K."/>
            <person name="Sanchez-Rodriguez C."/>
            <person name="Croll D."/>
        </authorList>
    </citation>
    <scope>NUCLEOTIDE SEQUENCE [LARGE SCALE GENOMIC DNA]</scope>
    <source>
        <strain evidence="10 11">Fo5176</strain>
    </source>
</reference>
<dbReference type="SUPFAM" id="SSF50129">
    <property type="entry name" value="GroES-like"/>
    <property type="match status" value="1"/>
</dbReference>
<evidence type="ECO:0000256" key="2">
    <source>
        <dbReference type="ARBA" id="ARBA00008072"/>
    </source>
</evidence>
<dbReference type="SUPFAM" id="SSF51735">
    <property type="entry name" value="NAD(P)-binding Rossmann-fold domains"/>
    <property type="match status" value="1"/>
</dbReference>
<dbReference type="InterPro" id="IPR002328">
    <property type="entry name" value="ADH_Zn_CS"/>
</dbReference>
<keyword evidence="7" id="KW-0233">DNA recombination</keyword>
<dbReference type="InterPro" id="IPR010285">
    <property type="entry name" value="DNA_helicase_pif1-like_DEAD"/>
</dbReference>
<keyword evidence="3 6" id="KW-0479">Metal-binding</keyword>
<dbReference type="Gene3D" id="3.90.180.10">
    <property type="entry name" value="Medium-chain alcohol dehydrogenases, catalytic domain"/>
    <property type="match status" value="1"/>
</dbReference>
<keyword evidence="7" id="KW-0234">DNA repair</keyword>
<feature type="transmembrane region" description="Helical" evidence="8">
    <location>
        <begin position="1640"/>
        <end position="1657"/>
    </location>
</feature>
<protein>
    <recommendedName>
        <fullName evidence="7">ATP-dependent DNA helicase</fullName>
        <ecNumber evidence="7">5.6.2.3</ecNumber>
    </recommendedName>
</protein>
<keyword evidence="8" id="KW-1133">Transmembrane helix</keyword>
<sequence length="1758" mass="200849">MAIITNAPSTHQAAVYDKPGELSTKVVDIETPSPSAGEVLVKLSHSGVCHSDLSIMKNSWGMPFSLPDTQVGGHEGVGTVVQIGEGARIHDFAIGDRVGVKWLRDICGSCVYCIAGEDGLCAKQSVSGMFNPGTFQQYLTVPARYLTPIPNGVSSEVAAPMLCAGLTSYAALRKVCASPGDWVVVSGAGGGLGHLVTQIAAKAFGYRVIGIDQASKEEVVKESGAEIFIDAATSSEELVSQVKKLTDNLGANAVVRRNVRYDSRLGLHRYSISKHYWSDLRSLQQSAIERPVMERRDFELPDPDWMRDLSHCPLSDRDKELLEKFWTELENDRMEHCARCQETWFDMGLKGGICKRCIARDKNKKEDEPWFFSAENQLDFGLIPAFLPQLTIVEEMLIARVHVFVNVMQVRGQQYKYRGHIVHFLRDVGKVYSQLPLLPPELDVILLRPPTASEHAHLNRQFRRQFRVRRRCLQEWLNFLSNNHPGYRGITVCQKRMSVLPEDGDVLDQVATAAVTDPLSANLGNIENDDVEPDEVDQSAVPDLLPEDTEMEALRSHVLGEERGEHLPVRPSTQHQLEMPDIRRTPINEFNHSQALLSLAFPTLFPRGQADFVEPRLRPIKYADYIQHALRWHDGRFARHPTFRFVVFNTLMRAQARAKSSYFVKEYQQRQGLITRDDLLEAFQNPESAEAQQLLNSINRQTAQLRGTRPYWYRKRRELESYAYNLDCPGAFITFSPADLHWRSLYQHLPQFQDWQELPEQQRMGMSSKLLRDNPHIAAWHFYRRFGLFRDIVLKQKFNVTDYWNRYEWQGRGSSHCHGLFWMDGAPSVDLENEHLRKEFARIWRFHVTAFNPEPARVRQQGEGNPLAVNPLQHPLTFQWLSQVLNRCQRHHCSETYCLRKKKGSEEISCRFFFPRDTRDTADVVRRQGQSYFSFEAARNDSLMNHYNRCLSLGWLANIDISPCTSLQAVINYAAKYCSKMEKRTDSYASMGRQILPYVSHQNPLLSFASRLMNKLLTERDFSGQEICHVLLNCELQEGTRVIRAVDCRPYEQQGRSLRLQGDHDDAEVVGIYEKYLSRPPLHEELTYLDFLANWNTSKRDGRKWTRWSRQAKPRVLYYFPRYKSNHQHHQYDDFCRVKLMLAHPHRDPNELRKINGVEYNSYASAAEFCYGNHRHPDDYYGTPNAEERRPDPDEFEEEFHEPDLLEEDWLELARQLPDCPPSQEAIDLLGRRDIDIQYDWTPHVGRYADPGIVQGDYWRQRIEQNRLYMDVEDMPLEVRDALNPEQRIVYDTFIGHFQCGSEEQILLHVDGGGGTGKSYMIKVLSSHLQRLAGNRPSPIWRAAPTGVASNQIMGTTLHSLLRLPMDRAFTELSPADANAIQKKLRDVRYLVIDEKSMLGLRQLSWIDKRLRQVFPARAAEFFGGISIILVGDFFQLPPIANKPLYFDGPLKDLHEVSGQTAYRAFNHTVFLKKVQRQQGDDQAGFRLALEELRGLKLSIESWKLLSQRVQVKLSQREEDTFDAALRIYSKKARVNEYNYEHLVRLKHPAIQVMAKNIGNGADKATSEQAGNLAGQFPPAGLVNGAQGTVYDIGWAPGADAHLVIAMNVIYNIGTILAAYGGMRDTTMPNNIKNEAADKAGNVIMFIVMLGTLVWLYPAGKHIYYARQDISYRSAEVLMMAAAPATVLQLIRMNYDLIYSFTQIPTLHPTTGSFAIRFVTFSLQFAIVGMVVVAGWFSKDAAIIRARVLKTDSTSELV</sequence>